<protein>
    <submittedName>
        <fullName evidence="3">33 kDa inner dynein arm light chain, axonemal</fullName>
    </submittedName>
</protein>
<dbReference type="PANTHER" id="PTHR13183">
    <property type="entry name" value="AXONEMAL INNER ARM DYNEIN LIGHT CHAIN 28"/>
    <property type="match status" value="1"/>
</dbReference>
<feature type="coiled-coil region" evidence="2">
    <location>
        <begin position="198"/>
        <end position="239"/>
    </location>
</feature>
<evidence type="ECO:0000313" key="4">
    <source>
        <dbReference type="Proteomes" id="UP000198287"/>
    </source>
</evidence>
<accession>A0A226EIW3</accession>
<dbReference type="GO" id="GO:0045504">
    <property type="term" value="F:dynein heavy chain binding"/>
    <property type="evidence" value="ECO:0007669"/>
    <property type="project" value="TreeGrafter"/>
</dbReference>
<dbReference type="Proteomes" id="UP000198287">
    <property type="component" value="Unassembled WGS sequence"/>
</dbReference>
<gene>
    <name evidence="3" type="ORF">Fcan01_07198</name>
</gene>
<dbReference type="OMA" id="RIRTHLH"/>
<keyword evidence="1 2" id="KW-0175">Coiled coil</keyword>
<dbReference type="PANTHER" id="PTHR13183:SF3">
    <property type="entry name" value="KDA INNER DYNEIN ARM LIGHT CHAIN, AXONEMAL, PUTATIVE-RELATED"/>
    <property type="match status" value="1"/>
</dbReference>
<evidence type="ECO:0000313" key="3">
    <source>
        <dbReference type="EMBL" id="OXA57158.1"/>
    </source>
</evidence>
<dbReference type="AlphaFoldDB" id="A0A226EIW3"/>
<comment type="caution">
    <text evidence="3">The sequence shown here is derived from an EMBL/GenBank/DDBJ whole genome shotgun (WGS) entry which is preliminary data.</text>
</comment>
<dbReference type="Pfam" id="PF10211">
    <property type="entry name" value="Ax_dynein_light"/>
    <property type="match status" value="1"/>
</dbReference>
<dbReference type="GO" id="GO:0005930">
    <property type="term" value="C:axoneme"/>
    <property type="evidence" value="ECO:0007669"/>
    <property type="project" value="TreeGrafter"/>
</dbReference>
<dbReference type="OrthoDB" id="10529439at2759"/>
<reference evidence="3 4" key="1">
    <citation type="submission" date="2015-12" db="EMBL/GenBank/DDBJ databases">
        <title>The genome of Folsomia candida.</title>
        <authorList>
            <person name="Faddeeva A."/>
            <person name="Derks M.F."/>
            <person name="Anvar Y."/>
            <person name="Smit S."/>
            <person name="Van Straalen N."/>
            <person name="Roelofs D."/>
        </authorList>
    </citation>
    <scope>NUCLEOTIDE SEQUENCE [LARGE SCALE GENOMIC DNA]</scope>
    <source>
        <strain evidence="3 4">VU population</strain>
        <tissue evidence="3">Whole body</tissue>
    </source>
</reference>
<evidence type="ECO:0000256" key="2">
    <source>
        <dbReference type="SAM" id="Coils"/>
    </source>
</evidence>
<evidence type="ECO:0000256" key="1">
    <source>
        <dbReference type="ARBA" id="ARBA00023054"/>
    </source>
</evidence>
<dbReference type="EMBL" id="LNIX01000003">
    <property type="protein sequence ID" value="OXA57158.1"/>
    <property type="molecule type" value="Genomic_DNA"/>
</dbReference>
<proteinExistence type="predicted"/>
<dbReference type="STRING" id="158441.A0A226EIW3"/>
<keyword evidence="4" id="KW-1185">Reference proteome</keyword>
<organism evidence="3 4">
    <name type="scientific">Folsomia candida</name>
    <name type="common">Springtail</name>
    <dbReference type="NCBI Taxonomy" id="158441"/>
    <lineage>
        <taxon>Eukaryota</taxon>
        <taxon>Metazoa</taxon>
        <taxon>Ecdysozoa</taxon>
        <taxon>Arthropoda</taxon>
        <taxon>Hexapoda</taxon>
        <taxon>Collembola</taxon>
        <taxon>Entomobryomorpha</taxon>
        <taxon>Isotomoidea</taxon>
        <taxon>Isotomidae</taxon>
        <taxon>Proisotominae</taxon>
        <taxon>Folsomia</taxon>
    </lineage>
</organism>
<name>A0A226EIW3_FOLCA</name>
<sequence length="277" mass="32660">MSSAHGRTFPSEHAFLKLQEPEVMSPDEPNPPEEKTYWLFRTSDLRFIPDPRLIDYVAEYKRCKRKESVPFKNTQMLMQILFPIKYWTENGIRMKQQVSTEQVTRAELTAMNERLDQQLVYRQSQRNARYCPIRFGLHMELFDELIRQVALSDSTRAFILERVRGELNQTLDSYKKVLEVSLVEEAKVVVDQKVDPEVMILQRKLDDAQAELAVVVEDHENVNSDLKELENKFELMERIEIQVHQPEIAFTKRLGQALERQLYHFDNPPVFDTGEDE</sequence>
<dbReference type="InterPro" id="IPR019347">
    <property type="entry name" value="Axonemal_dynein_light_chain"/>
</dbReference>